<dbReference type="KEGG" id="nin:NADRNF5_1888"/>
<dbReference type="EMBL" id="CP011070">
    <property type="protein sequence ID" value="AJW71566.1"/>
    <property type="molecule type" value="Genomic_DNA"/>
</dbReference>
<name>A0A0D5C4C9_9ARCH</name>
<dbReference type="AlphaFoldDB" id="A0A0D5C4C9"/>
<evidence type="ECO:0000313" key="2">
    <source>
        <dbReference type="Proteomes" id="UP000032408"/>
    </source>
</evidence>
<dbReference type="Proteomes" id="UP000032408">
    <property type="component" value="Chromosome"/>
</dbReference>
<gene>
    <name evidence="1" type="ORF">NADRNF5_1888</name>
</gene>
<organism evidence="1 2">
    <name type="scientific">Nitrosopumilus adriaticus</name>
    <dbReference type="NCBI Taxonomy" id="1580092"/>
    <lineage>
        <taxon>Archaea</taxon>
        <taxon>Nitrososphaerota</taxon>
        <taxon>Nitrososphaeria</taxon>
        <taxon>Nitrosopumilales</taxon>
        <taxon>Nitrosopumilaceae</taxon>
        <taxon>Nitrosopumilus</taxon>
    </lineage>
</organism>
<protein>
    <submittedName>
        <fullName evidence="1">Uncharacterized protein</fullName>
    </submittedName>
</protein>
<evidence type="ECO:0000313" key="1">
    <source>
        <dbReference type="EMBL" id="AJW71566.1"/>
    </source>
</evidence>
<sequence>MCELYVHCNSACKQYIAKSNSAEGGRYEQGQKRCPECEVFIFWEGLWCPCCGRLLRTKPRARKLKNKLSLSRR</sequence>
<reference evidence="1 2" key="2">
    <citation type="journal article" date="2016" name="ISME J.">
        <title>Physiological and genomic characterization of two novel marine thaumarchaeal strains indicates niche differentiation.</title>
        <authorList>
            <person name="Bayer B."/>
            <person name="Vojvoda J."/>
            <person name="Offre P."/>
            <person name="Alves R.J."/>
            <person name="Elisabeth N.H."/>
            <person name="Garcia J.A."/>
            <person name="Volland J.M."/>
            <person name="Srivastava A."/>
            <person name="Schleper C."/>
            <person name="Herndl G.J."/>
        </authorList>
    </citation>
    <scope>NUCLEOTIDE SEQUENCE [LARGE SCALE GENOMIC DNA]</scope>
    <source>
        <strain evidence="1 2">NF5</strain>
    </source>
</reference>
<dbReference type="HOGENOM" id="CLU_182705_1_0_2"/>
<reference evidence="2" key="1">
    <citation type="submission" date="2015-03" db="EMBL/GenBank/DDBJ databases">
        <title>Characterization of two novel Thaumarchaeota isolated from the Northern Adriatic Sea.</title>
        <authorList>
            <person name="Bayer B."/>
            <person name="Vojvoda J."/>
            <person name="Offre P."/>
            <person name="Srivastava A."/>
            <person name="Elisabeth N."/>
            <person name="Garcia J.A.L."/>
            <person name="Schleper C."/>
            <person name="Herndl G.J."/>
        </authorList>
    </citation>
    <scope>NUCLEOTIDE SEQUENCE [LARGE SCALE GENOMIC DNA]</scope>
    <source>
        <strain evidence="2">NF5</strain>
    </source>
</reference>
<accession>A0A0D5C4C9</accession>
<keyword evidence="2" id="KW-1185">Reference proteome</keyword>
<proteinExistence type="predicted"/>